<feature type="compositionally biased region" description="Low complexity" evidence="1">
    <location>
        <begin position="482"/>
        <end position="499"/>
    </location>
</feature>
<dbReference type="OrthoDB" id="206452at2759"/>
<feature type="region of interest" description="Disordered" evidence="1">
    <location>
        <begin position="77"/>
        <end position="246"/>
    </location>
</feature>
<sequence length="657" mass="74390">MGSGQSKFGRGNKNAQYPYGYPPFSHYSGTQQPFIPPYNAGGGFIPPGQAMFPPQMQQYGVIPPEFYGQAAYNRPPRMMGWLPQDKPVKKKKKSRRTNSENFVGGFAGEAPAETRPRRAQSESHNRPDPDRPNMPAPEIQRSTTAHSSRGHDRRAPTPFIPPQSHRHDDRDEDDDDRRRGLRNTDMNRRQSRRRSPIRYDTPEPIDDDIQRILRPMPSAESVVYGPKGERPRRRLTNPLPEPPRDIYEMTPYKALASLPRTSAALLATSYGSRQHVYDAENPAVKRNKSMKGILRAFSKKEKKDPVVVVPIFKNGSQVQFQSQLTQPQMQFPQPDAQFASQAPQGPLQQSMLVQPQMQMPQGPGTSAPDIPLMAQSQLTQPQMQMPQPGQSQSDINQMQQSQLTQPQMQMPQGLGPTPDIPLMQQSQLTQAQMQMPQPNADTLHRSGSWSSRKYGGGNTPGPNHLQPQNIQFPQPVGGGSHYGSSPMHSHSSRSADVIPSFPPIPPVLSNPPPIKFDQSSPLNGFLSHSQYRVLYRNQTYPTALHLHEAMKFTDTKPEIAEIIRNLPNIHDVYPTAQHYQEYMRNDWQHKCVEFMEEVVYLKTRQHPDLRALLMNTGYADIEYIDKNDSFWGTGPTNDGQNHLGKIMTRVRERLRVF</sequence>
<dbReference type="Gene3D" id="1.10.357.40">
    <property type="entry name" value="YbiA-like"/>
    <property type="match status" value="1"/>
</dbReference>
<dbReference type="CDD" id="cd15457">
    <property type="entry name" value="NADAR"/>
    <property type="match status" value="1"/>
</dbReference>
<evidence type="ECO:0000313" key="3">
    <source>
        <dbReference type="EMBL" id="KAG5168847.1"/>
    </source>
</evidence>
<reference evidence="3" key="1">
    <citation type="submission" date="2021-02" db="EMBL/GenBank/DDBJ databases">
        <title>Psilocybe cubensis genome.</title>
        <authorList>
            <person name="Mckernan K.J."/>
            <person name="Crawford S."/>
            <person name="Trippe A."/>
            <person name="Kane L.T."/>
            <person name="Mclaughlin S."/>
        </authorList>
    </citation>
    <scope>NUCLEOTIDE SEQUENCE [LARGE SCALE GENOMIC DNA]</scope>
    <source>
        <strain evidence="3">MGC-MH-2018</strain>
    </source>
</reference>
<dbReference type="Pfam" id="PF08719">
    <property type="entry name" value="NADAR"/>
    <property type="match status" value="1"/>
</dbReference>
<protein>
    <recommendedName>
        <fullName evidence="2">NADAR domain-containing protein</fullName>
    </recommendedName>
</protein>
<organism evidence="3">
    <name type="scientific">Psilocybe cubensis</name>
    <name type="common">Psychedelic mushroom</name>
    <name type="synonym">Stropharia cubensis</name>
    <dbReference type="NCBI Taxonomy" id="181762"/>
    <lineage>
        <taxon>Eukaryota</taxon>
        <taxon>Fungi</taxon>
        <taxon>Dikarya</taxon>
        <taxon>Basidiomycota</taxon>
        <taxon>Agaricomycotina</taxon>
        <taxon>Agaricomycetes</taxon>
        <taxon>Agaricomycetidae</taxon>
        <taxon>Agaricales</taxon>
        <taxon>Agaricineae</taxon>
        <taxon>Strophariaceae</taxon>
        <taxon>Psilocybe</taxon>
    </lineage>
</organism>
<dbReference type="SUPFAM" id="SSF143990">
    <property type="entry name" value="YbiA-like"/>
    <property type="match status" value="1"/>
</dbReference>
<proteinExistence type="predicted"/>
<dbReference type="InterPro" id="IPR037238">
    <property type="entry name" value="YbiA-like_sf"/>
</dbReference>
<feature type="domain" description="NADAR" evidence="2">
    <location>
        <begin position="518"/>
        <end position="655"/>
    </location>
</feature>
<comment type="caution">
    <text evidence="3">The sequence shown here is derived from an EMBL/GenBank/DDBJ whole genome shotgun (WGS) entry which is preliminary data.</text>
</comment>
<feature type="region of interest" description="Disordered" evidence="1">
    <location>
        <begin position="428"/>
        <end position="513"/>
    </location>
</feature>
<feature type="compositionally biased region" description="Basic and acidic residues" evidence="1">
    <location>
        <begin position="112"/>
        <end position="131"/>
    </location>
</feature>
<feature type="compositionally biased region" description="Pro residues" evidence="1">
    <location>
        <begin position="500"/>
        <end position="513"/>
    </location>
</feature>
<dbReference type="AlphaFoldDB" id="A0A8H7XXF3"/>
<evidence type="ECO:0000259" key="2">
    <source>
        <dbReference type="Pfam" id="PF08719"/>
    </source>
</evidence>
<evidence type="ECO:0000256" key="1">
    <source>
        <dbReference type="SAM" id="MobiDB-lite"/>
    </source>
</evidence>
<feature type="compositionally biased region" description="Low complexity" evidence="1">
    <location>
        <begin position="428"/>
        <end position="438"/>
    </location>
</feature>
<feature type="region of interest" description="Disordered" evidence="1">
    <location>
        <begin position="379"/>
        <end position="414"/>
    </location>
</feature>
<gene>
    <name evidence="3" type="ORF">JR316_005401</name>
</gene>
<dbReference type="InterPro" id="IPR012816">
    <property type="entry name" value="NADAR"/>
</dbReference>
<dbReference type="EMBL" id="JAFIQS010000005">
    <property type="protein sequence ID" value="KAG5168847.1"/>
    <property type="molecule type" value="Genomic_DNA"/>
</dbReference>
<name>A0A8H7XXF3_PSICU</name>
<accession>A0A8H7XXF3</accession>